<dbReference type="PANTHER" id="PTHR30005:SF0">
    <property type="entry name" value="RETROGRADE REGULATION PROTEIN 2"/>
    <property type="match status" value="1"/>
</dbReference>
<organism evidence="3">
    <name type="scientific">uncultured Eubacteriales bacterium</name>
    <dbReference type="NCBI Taxonomy" id="172733"/>
    <lineage>
        <taxon>Bacteria</taxon>
        <taxon>Bacillati</taxon>
        <taxon>Bacillota</taxon>
        <taxon>Clostridia</taxon>
        <taxon>Eubacteriales</taxon>
        <taxon>environmental samples</taxon>
    </lineage>
</organism>
<dbReference type="InterPro" id="IPR050273">
    <property type="entry name" value="GppA/Ppx_hydrolase"/>
</dbReference>
<evidence type="ECO:0000259" key="2">
    <source>
        <dbReference type="Pfam" id="PF02541"/>
    </source>
</evidence>
<dbReference type="CDD" id="cd24052">
    <property type="entry name" value="ASKHA_NBD_HpPPX-GppA-like"/>
    <property type="match status" value="1"/>
</dbReference>
<accession>A0A212KAN0</accession>
<comment type="similarity">
    <text evidence="1">Belongs to the GppA/Ppx family.</text>
</comment>
<feature type="domain" description="Ppx/GppA phosphatase N-terminal" evidence="2">
    <location>
        <begin position="23"/>
        <end position="301"/>
    </location>
</feature>
<dbReference type="EMBL" id="FLUN01000001">
    <property type="protein sequence ID" value="SBW08726.1"/>
    <property type="molecule type" value="Genomic_DNA"/>
</dbReference>
<gene>
    <name evidence="3" type="ORF">KL86CLO1_12506</name>
</gene>
<dbReference type="SUPFAM" id="SSF53067">
    <property type="entry name" value="Actin-like ATPase domain"/>
    <property type="match status" value="2"/>
</dbReference>
<dbReference type="AlphaFoldDB" id="A0A212KAN0"/>
<sequence length="319" mass="35067">MVQKEHSMYGVIDIGSNTMRLSIYSTTENSFRLLLNKKSMAGLAGFIDKKGRLSEEGVKKAVYVLKSFQHILENIGVEDTFVFATASLRNASNADEVLQTLRTHTGFEVDLISGEREALLDFMGATHLLSLEHGLLVDIGGGSTELAVYDRGCVEKAASISLGSLNLYTRFVKDILPTEKELEKIREAVKSELKKISLPGGNRLICGVGGSIRCACKLCNDIYALPEDNRVIDGKRLRNLLRRMGDERKFAVRSILRTAPDRIHTILPGMTLLELLADRFDCAEIQVSGYGVREGYLCSKLFGGEHHAGNNHSGATCGE</sequence>
<evidence type="ECO:0000256" key="1">
    <source>
        <dbReference type="ARBA" id="ARBA00007125"/>
    </source>
</evidence>
<dbReference type="InterPro" id="IPR003695">
    <property type="entry name" value="Ppx_GppA_N"/>
</dbReference>
<reference evidence="3" key="1">
    <citation type="submission" date="2016-04" db="EMBL/GenBank/DDBJ databases">
        <authorList>
            <person name="Evans L.H."/>
            <person name="Alamgir A."/>
            <person name="Owens N."/>
            <person name="Weber N.D."/>
            <person name="Virtaneva K."/>
            <person name="Barbian K."/>
            <person name="Babar A."/>
            <person name="Rosenke K."/>
        </authorList>
    </citation>
    <scope>NUCLEOTIDE SEQUENCE</scope>
    <source>
        <strain evidence="3">86</strain>
    </source>
</reference>
<dbReference type="PANTHER" id="PTHR30005">
    <property type="entry name" value="EXOPOLYPHOSPHATASE"/>
    <property type="match status" value="1"/>
</dbReference>
<dbReference type="Gene3D" id="3.30.420.40">
    <property type="match status" value="1"/>
</dbReference>
<name>A0A212KAN0_9FIRM</name>
<dbReference type="Gene3D" id="3.30.420.150">
    <property type="entry name" value="Exopolyphosphatase. Domain 2"/>
    <property type="match status" value="1"/>
</dbReference>
<dbReference type="Pfam" id="PF02541">
    <property type="entry name" value="Ppx-GppA"/>
    <property type="match status" value="1"/>
</dbReference>
<proteinExistence type="inferred from homology"/>
<evidence type="ECO:0000313" key="3">
    <source>
        <dbReference type="EMBL" id="SBW08726.1"/>
    </source>
</evidence>
<protein>
    <recommendedName>
        <fullName evidence="2">Ppx/GppA phosphatase N-terminal domain-containing protein</fullName>
    </recommendedName>
</protein>
<dbReference type="InterPro" id="IPR043129">
    <property type="entry name" value="ATPase_NBD"/>
</dbReference>